<dbReference type="PANTHER" id="PTHR13069:SF21">
    <property type="entry name" value="ALKYLATED DNA REPAIR PROTEIN ALKB HOMOLOG 8"/>
    <property type="match status" value="1"/>
</dbReference>
<keyword evidence="2" id="KW-0808">Transferase</keyword>
<dbReference type="Proteomes" id="UP000178323">
    <property type="component" value="Unassembled WGS sequence"/>
</dbReference>
<dbReference type="InterPro" id="IPR029063">
    <property type="entry name" value="SAM-dependent_MTases_sf"/>
</dbReference>
<protein>
    <recommendedName>
        <fullName evidence="6">Methyltransferase type 11 domain-containing protein</fullName>
    </recommendedName>
</protein>
<dbReference type="STRING" id="1797985.A2Y83_01065"/>
<evidence type="ECO:0000256" key="3">
    <source>
        <dbReference type="SAM" id="MobiDB-lite"/>
    </source>
</evidence>
<dbReference type="AlphaFoldDB" id="A0A1F5S7L8"/>
<dbReference type="CDD" id="cd02440">
    <property type="entry name" value="AdoMet_MTases"/>
    <property type="match status" value="1"/>
</dbReference>
<dbReference type="InterPro" id="IPR051422">
    <property type="entry name" value="AlkB_tRNA_MeTrf/Diox"/>
</dbReference>
<evidence type="ECO:0000256" key="2">
    <source>
        <dbReference type="ARBA" id="ARBA00022679"/>
    </source>
</evidence>
<comment type="caution">
    <text evidence="4">The sequence shown here is derived from an EMBL/GenBank/DDBJ whole genome shotgun (WGS) entry which is preliminary data.</text>
</comment>
<dbReference type="Gene3D" id="3.40.50.150">
    <property type="entry name" value="Vaccinia Virus protein VP39"/>
    <property type="match status" value="1"/>
</dbReference>
<evidence type="ECO:0000313" key="4">
    <source>
        <dbReference type="EMBL" id="OGF22596.1"/>
    </source>
</evidence>
<sequence>MNQDLAQYILQQVRDNYNLCAEEFSRTRSYNWKSVKELTGRYVERGMKILDVGCGNGRLLELLRSKGVDYTGIDSSEKLIGEARKKLEIAVPIVRQGNWKLKQNSGNEEYVRKGRKGEESKEGGEGIERRGGLEKMHGKIPPYPPLRRGGGNFVIGDILDLPFEEDEFDIVFCVAVLHHIPSRELRQKAMHEVHSVLKPGGILITANWNFWQDKYRTKMLIRIPPLTPPYKGVDINGQMDFGDIMLPPFNGKGAPRYHHAFTKLGIKRLFKRTGFRVKECYYEKKGEIAGWRDGANLVCVGEKRRNL</sequence>
<evidence type="ECO:0000313" key="5">
    <source>
        <dbReference type="Proteomes" id="UP000178323"/>
    </source>
</evidence>
<accession>A0A1F5S7L8</accession>
<name>A0A1F5S7L8_9BACT</name>
<feature type="region of interest" description="Disordered" evidence="3">
    <location>
        <begin position="109"/>
        <end position="134"/>
    </location>
</feature>
<dbReference type="SUPFAM" id="SSF53335">
    <property type="entry name" value="S-adenosyl-L-methionine-dependent methyltransferases"/>
    <property type="match status" value="1"/>
</dbReference>
<proteinExistence type="predicted"/>
<evidence type="ECO:0008006" key="6">
    <source>
        <dbReference type="Google" id="ProtNLM"/>
    </source>
</evidence>
<dbReference type="Pfam" id="PF13489">
    <property type="entry name" value="Methyltransf_23"/>
    <property type="match status" value="1"/>
</dbReference>
<gene>
    <name evidence="4" type="ORF">A2Y83_01065</name>
</gene>
<keyword evidence="1" id="KW-0489">Methyltransferase</keyword>
<organism evidence="4 5">
    <name type="scientific">Candidatus Falkowbacteria bacterium RBG_13_39_14</name>
    <dbReference type="NCBI Taxonomy" id="1797985"/>
    <lineage>
        <taxon>Bacteria</taxon>
        <taxon>Candidatus Falkowiibacteriota</taxon>
    </lineage>
</organism>
<dbReference type="GO" id="GO:0008168">
    <property type="term" value="F:methyltransferase activity"/>
    <property type="evidence" value="ECO:0007669"/>
    <property type="project" value="UniProtKB-KW"/>
</dbReference>
<dbReference type="GO" id="GO:0032259">
    <property type="term" value="P:methylation"/>
    <property type="evidence" value="ECO:0007669"/>
    <property type="project" value="UniProtKB-KW"/>
</dbReference>
<dbReference type="PANTHER" id="PTHR13069">
    <property type="entry name" value="ALKYLATED DNA REPAIR PROTEIN ALKB HOMOLOG 8"/>
    <property type="match status" value="1"/>
</dbReference>
<dbReference type="EMBL" id="MFFS01000020">
    <property type="protein sequence ID" value="OGF22596.1"/>
    <property type="molecule type" value="Genomic_DNA"/>
</dbReference>
<evidence type="ECO:0000256" key="1">
    <source>
        <dbReference type="ARBA" id="ARBA00022603"/>
    </source>
</evidence>
<reference evidence="4 5" key="1">
    <citation type="journal article" date="2016" name="Nat. Commun.">
        <title>Thousands of microbial genomes shed light on interconnected biogeochemical processes in an aquifer system.</title>
        <authorList>
            <person name="Anantharaman K."/>
            <person name="Brown C.T."/>
            <person name="Hug L.A."/>
            <person name="Sharon I."/>
            <person name="Castelle C.J."/>
            <person name="Probst A.J."/>
            <person name="Thomas B.C."/>
            <person name="Singh A."/>
            <person name="Wilkins M.J."/>
            <person name="Karaoz U."/>
            <person name="Brodie E.L."/>
            <person name="Williams K.H."/>
            <person name="Hubbard S.S."/>
            <person name="Banfield J.F."/>
        </authorList>
    </citation>
    <scope>NUCLEOTIDE SEQUENCE [LARGE SCALE GENOMIC DNA]</scope>
</reference>